<sequence length="38" mass="4306">MNIRFFLRVVVITTSQWPPCTTSAHASERSRWSVKAAA</sequence>
<evidence type="ECO:0000313" key="2">
    <source>
        <dbReference type="Proteomes" id="UP000015001"/>
    </source>
</evidence>
<dbReference type="HOGENOM" id="CLU_3333318_0_0_11"/>
<organism evidence="1 2">
    <name type="scientific">Streptomyces afghaniensis 772</name>
    <dbReference type="NCBI Taxonomy" id="1283301"/>
    <lineage>
        <taxon>Bacteria</taxon>
        <taxon>Bacillati</taxon>
        <taxon>Actinomycetota</taxon>
        <taxon>Actinomycetes</taxon>
        <taxon>Kitasatosporales</taxon>
        <taxon>Streptomycetaceae</taxon>
        <taxon>Streptomyces</taxon>
    </lineage>
</organism>
<accession>S4NPU3</accession>
<keyword evidence="2" id="KW-1185">Reference proteome</keyword>
<gene>
    <name evidence="1" type="ORF">STAFG_2572</name>
</gene>
<proteinExistence type="predicted"/>
<name>S4NPU3_9ACTN</name>
<comment type="caution">
    <text evidence="1">The sequence shown here is derived from an EMBL/GenBank/DDBJ whole genome shotgun (WGS) entry which is preliminary data.</text>
</comment>
<protein>
    <submittedName>
        <fullName evidence="1">Uncharacterized protein</fullName>
    </submittedName>
</protein>
<reference evidence="1 2" key="1">
    <citation type="submission" date="2013-02" db="EMBL/GenBank/DDBJ databases">
        <title>Draft Genome Sequence of Streptomyces afghaniensis, Which Produces Compounds of the Julimycin B-Complex.</title>
        <authorList>
            <person name="Gruening B.A."/>
            <person name="Praeg A."/>
            <person name="Erxleben A."/>
            <person name="Guenther S."/>
            <person name="Fiedler H.-P."/>
            <person name="Goodfellow M."/>
            <person name="Mueller M."/>
        </authorList>
    </citation>
    <scope>NUCLEOTIDE SEQUENCE [LARGE SCALE GENOMIC DNA]</scope>
    <source>
        <strain evidence="1 2">772</strain>
    </source>
</reference>
<dbReference type="Proteomes" id="UP000015001">
    <property type="component" value="Unassembled WGS sequence"/>
</dbReference>
<dbReference type="EMBL" id="AOPY01001377">
    <property type="protein sequence ID" value="EPJ40369.1"/>
    <property type="molecule type" value="Genomic_DNA"/>
</dbReference>
<dbReference type="AlphaFoldDB" id="S4NPU3"/>
<evidence type="ECO:0000313" key="1">
    <source>
        <dbReference type="EMBL" id="EPJ40369.1"/>
    </source>
</evidence>